<name>A0A545VHG2_9HYPO</name>
<gene>
    <name evidence="2" type="ORF">IF1G_01098</name>
</gene>
<dbReference type="Proteomes" id="UP000315783">
    <property type="component" value="Unassembled WGS sequence"/>
</dbReference>
<organism evidence="2 3">
    <name type="scientific">Cordyceps javanica</name>
    <dbReference type="NCBI Taxonomy" id="43265"/>
    <lineage>
        <taxon>Eukaryota</taxon>
        <taxon>Fungi</taxon>
        <taxon>Dikarya</taxon>
        <taxon>Ascomycota</taxon>
        <taxon>Pezizomycotina</taxon>
        <taxon>Sordariomycetes</taxon>
        <taxon>Hypocreomycetidae</taxon>
        <taxon>Hypocreales</taxon>
        <taxon>Cordycipitaceae</taxon>
        <taxon>Cordyceps</taxon>
    </lineage>
</organism>
<proteinExistence type="predicted"/>
<comment type="caution">
    <text evidence="2">The sequence shown here is derived from an EMBL/GenBank/DDBJ whole genome shotgun (WGS) entry which is preliminary data.</text>
</comment>
<keyword evidence="3" id="KW-1185">Reference proteome</keyword>
<evidence type="ECO:0000313" key="2">
    <source>
        <dbReference type="EMBL" id="TQW01167.1"/>
    </source>
</evidence>
<evidence type="ECO:0000256" key="1">
    <source>
        <dbReference type="SAM" id="MobiDB-lite"/>
    </source>
</evidence>
<dbReference type="AlphaFoldDB" id="A0A545VHG2"/>
<evidence type="ECO:0000313" key="3">
    <source>
        <dbReference type="Proteomes" id="UP000315783"/>
    </source>
</evidence>
<dbReference type="OrthoDB" id="5049336at2759"/>
<sequence length="204" mass="22949">MKTSLPASAFKHLEPYPGGNWTVSGETADSVTVSYSYGGNAEVVSYTLRQCRTEQDVIAQCQSLMYNFESSDEKLADENTSESKEKAPQHHASEIELKIEEVNDNSWAPLTVPEPVEFFSLQQIHANDSFAASIQESQHVQQPTLEYTFNAVPCFHQQQLPPVYIESLTPVNSYCPSQSATLDIQGNFDISPEYFTLEEQQWIQ</sequence>
<accession>A0A545VHG2</accession>
<protein>
    <submittedName>
        <fullName evidence="2">Uncharacterized protein</fullName>
    </submittedName>
</protein>
<reference evidence="2 3" key="1">
    <citation type="journal article" date="2019" name="Appl. Microbiol. Biotechnol.">
        <title>Genome sequence of Isaria javanica and comparative genome analysis insights into family S53 peptidase evolution in fungal entomopathogens.</title>
        <authorList>
            <person name="Lin R."/>
            <person name="Zhang X."/>
            <person name="Xin B."/>
            <person name="Zou M."/>
            <person name="Gao Y."/>
            <person name="Qin F."/>
            <person name="Hu Q."/>
            <person name="Xie B."/>
            <person name="Cheng X."/>
        </authorList>
    </citation>
    <scope>NUCLEOTIDE SEQUENCE [LARGE SCALE GENOMIC DNA]</scope>
    <source>
        <strain evidence="2 3">IJ1G</strain>
    </source>
</reference>
<feature type="region of interest" description="Disordered" evidence="1">
    <location>
        <begin position="72"/>
        <end position="91"/>
    </location>
</feature>
<dbReference type="EMBL" id="SPUK01000001">
    <property type="protein sequence ID" value="TQW01167.1"/>
    <property type="molecule type" value="Genomic_DNA"/>
</dbReference>